<comment type="catalytic activity">
    <reaction evidence="1">
        <text>[protein]-peptidylproline (omega=180) = [protein]-peptidylproline (omega=0)</text>
        <dbReference type="Rhea" id="RHEA:16237"/>
        <dbReference type="Rhea" id="RHEA-COMP:10747"/>
        <dbReference type="Rhea" id="RHEA-COMP:10748"/>
        <dbReference type="ChEBI" id="CHEBI:83833"/>
        <dbReference type="ChEBI" id="CHEBI:83834"/>
        <dbReference type="EC" id="5.2.1.8"/>
    </reaction>
</comment>
<dbReference type="InterPro" id="IPR036611">
    <property type="entry name" value="Trigger_fac_ribosome-bd_sf"/>
</dbReference>
<evidence type="ECO:0000259" key="10">
    <source>
        <dbReference type="Pfam" id="PF05697"/>
    </source>
</evidence>
<comment type="similarity">
    <text evidence="3">Belongs to the FKBP-type PPIase family. Tig subfamily.</text>
</comment>
<dbReference type="GO" id="GO:0044183">
    <property type="term" value="F:protein folding chaperone"/>
    <property type="evidence" value="ECO:0007669"/>
    <property type="project" value="TreeGrafter"/>
</dbReference>
<gene>
    <name evidence="12" type="ORF">A2Z67_00665</name>
</gene>
<dbReference type="GO" id="GO:0015031">
    <property type="term" value="P:protein transport"/>
    <property type="evidence" value="ECO:0007669"/>
    <property type="project" value="InterPro"/>
</dbReference>
<dbReference type="Gene3D" id="1.10.3120.10">
    <property type="entry name" value="Trigger factor, C-terminal domain"/>
    <property type="match status" value="1"/>
</dbReference>
<dbReference type="GO" id="GO:0051083">
    <property type="term" value="P:'de novo' cotranslational protein folding"/>
    <property type="evidence" value="ECO:0007669"/>
    <property type="project" value="TreeGrafter"/>
</dbReference>
<evidence type="ECO:0000256" key="2">
    <source>
        <dbReference type="ARBA" id="ARBA00004496"/>
    </source>
</evidence>
<dbReference type="EMBL" id="MGFQ01000032">
    <property type="protein sequence ID" value="OGM08961.1"/>
    <property type="molecule type" value="Genomic_DNA"/>
</dbReference>
<evidence type="ECO:0000313" key="13">
    <source>
        <dbReference type="Proteomes" id="UP000176939"/>
    </source>
</evidence>
<dbReference type="GO" id="GO:0005737">
    <property type="term" value="C:cytoplasm"/>
    <property type="evidence" value="ECO:0007669"/>
    <property type="project" value="UniProtKB-SubCell"/>
</dbReference>
<dbReference type="InterPro" id="IPR037041">
    <property type="entry name" value="Trigger_fac_C_sf"/>
</dbReference>
<dbReference type="InterPro" id="IPR005215">
    <property type="entry name" value="Trig_fac"/>
</dbReference>
<dbReference type="Pfam" id="PF05697">
    <property type="entry name" value="Trigger_N"/>
    <property type="match status" value="1"/>
</dbReference>
<evidence type="ECO:0000256" key="3">
    <source>
        <dbReference type="ARBA" id="ARBA00005464"/>
    </source>
</evidence>
<dbReference type="Gene3D" id="3.30.70.1050">
    <property type="entry name" value="Trigger factor ribosome-binding domain"/>
    <property type="match status" value="1"/>
</dbReference>
<proteinExistence type="inferred from homology"/>
<dbReference type="AlphaFoldDB" id="A0A1F7X1W2"/>
<dbReference type="PANTHER" id="PTHR30560">
    <property type="entry name" value="TRIGGER FACTOR CHAPERONE AND PEPTIDYL-PROLYL CIS/TRANS ISOMERASE"/>
    <property type="match status" value="1"/>
</dbReference>
<feature type="domain" description="Trigger factor C-terminal" evidence="11">
    <location>
        <begin position="157"/>
        <end position="297"/>
    </location>
</feature>
<comment type="subcellular location">
    <subcellularLocation>
        <location evidence="2">Cytoplasm</location>
    </subcellularLocation>
</comment>
<dbReference type="InterPro" id="IPR027304">
    <property type="entry name" value="Trigger_fact/SurA_dom_sf"/>
</dbReference>
<keyword evidence="8" id="KW-0413">Isomerase</keyword>
<feature type="domain" description="Trigger factor ribosome-binding bacterial" evidence="10">
    <location>
        <begin position="20"/>
        <end position="141"/>
    </location>
</feature>
<dbReference type="InterPro" id="IPR008881">
    <property type="entry name" value="Trigger_fac_ribosome-bd_bac"/>
</dbReference>
<evidence type="ECO:0000256" key="5">
    <source>
        <dbReference type="ARBA" id="ARBA00016902"/>
    </source>
</evidence>
<dbReference type="InterPro" id="IPR008880">
    <property type="entry name" value="Trigger_fac_C"/>
</dbReference>
<name>A0A1F7X1W2_9BACT</name>
<evidence type="ECO:0000256" key="9">
    <source>
        <dbReference type="ARBA" id="ARBA00029986"/>
    </source>
</evidence>
<accession>A0A1F7X1W2</accession>
<sequence length="301" mass="34109">MAKNKPNENKSKIPSALAKSDDGTIQITFTIPTDIIAKEKKEVMKELAKEIEIPGFRKGMAPVEKVEEKVSKESLYEKILNKILPLELSNAFKKYNIKPVIYPRLELLSSKEGENWQIRITTCELPEVELGDYKKAISQKKMVNAIWTPEKGNEKKEDAKPTQADKESEVIKTLVEIAKIKIPKPLKDEEVNSRLSRLLEQIEKLGLTLDNYLASIGKTSLTLREEYEKEASDSLTIELALNKIADEEKIEIKEEEIDKAINATSGDSKLSEKLQNPEQRRAIASILRRREALGKLVSLIQ</sequence>
<comment type="caution">
    <text evidence="12">The sequence shown here is derived from an EMBL/GenBank/DDBJ whole genome shotgun (WGS) entry which is preliminary data.</text>
</comment>
<dbReference type="GO" id="GO:0043335">
    <property type="term" value="P:protein unfolding"/>
    <property type="evidence" value="ECO:0007669"/>
    <property type="project" value="TreeGrafter"/>
</dbReference>
<protein>
    <recommendedName>
        <fullName evidence="5">Trigger factor</fullName>
        <ecNumber evidence="4">5.2.1.8</ecNumber>
    </recommendedName>
    <alternativeName>
        <fullName evidence="9">PPIase</fullName>
    </alternativeName>
</protein>
<keyword evidence="6" id="KW-0697">Rotamase</keyword>
<dbReference type="SUPFAM" id="SSF109998">
    <property type="entry name" value="Triger factor/SurA peptide-binding domain-like"/>
    <property type="match status" value="1"/>
</dbReference>
<evidence type="ECO:0000259" key="11">
    <source>
        <dbReference type="Pfam" id="PF05698"/>
    </source>
</evidence>
<evidence type="ECO:0000256" key="7">
    <source>
        <dbReference type="ARBA" id="ARBA00023186"/>
    </source>
</evidence>
<organism evidence="12 13">
    <name type="scientific">Candidatus Woesebacteria bacterium RBG_13_36_22</name>
    <dbReference type="NCBI Taxonomy" id="1802478"/>
    <lineage>
        <taxon>Bacteria</taxon>
        <taxon>Candidatus Woeseibacteriota</taxon>
    </lineage>
</organism>
<dbReference type="EC" id="5.2.1.8" evidence="4"/>
<dbReference type="GO" id="GO:0043022">
    <property type="term" value="F:ribosome binding"/>
    <property type="evidence" value="ECO:0007669"/>
    <property type="project" value="TreeGrafter"/>
</dbReference>
<reference evidence="12 13" key="1">
    <citation type="journal article" date="2016" name="Nat. Commun.">
        <title>Thousands of microbial genomes shed light on interconnected biogeochemical processes in an aquifer system.</title>
        <authorList>
            <person name="Anantharaman K."/>
            <person name="Brown C.T."/>
            <person name="Hug L.A."/>
            <person name="Sharon I."/>
            <person name="Castelle C.J."/>
            <person name="Probst A.J."/>
            <person name="Thomas B.C."/>
            <person name="Singh A."/>
            <person name="Wilkins M.J."/>
            <person name="Karaoz U."/>
            <person name="Brodie E.L."/>
            <person name="Williams K.H."/>
            <person name="Hubbard S.S."/>
            <person name="Banfield J.F."/>
        </authorList>
    </citation>
    <scope>NUCLEOTIDE SEQUENCE [LARGE SCALE GENOMIC DNA]</scope>
</reference>
<evidence type="ECO:0000256" key="4">
    <source>
        <dbReference type="ARBA" id="ARBA00013194"/>
    </source>
</evidence>
<evidence type="ECO:0000256" key="6">
    <source>
        <dbReference type="ARBA" id="ARBA00023110"/>
    </source>
</evidence>
<evidence type="ECO:0000256" key="8">
    <source>
        <dbReference type="ARBA" id="ARBA00023235"/>
    </source>
</evidence>
<evidence type="ECO:0000313" key="12">
    <source>
        <dbReference type="EMBL" id="OGM08961.1"/>
    </source>
</evidence>
<dbReference type="Proteomes" id="UP000176939">
    <property type="component" value="Unassembled WGS sequence"/>
</dbReference>
<dbReference type="PANTHER" id="PTHR30560:SF3">
    <property type="entry name" value="TRIGGER FACTOR-LIKE PROTEIN TIG, CHLOROPLASTIC"/>
    <property type="match status" value="1"/>
</dbReference>
<evidence type="ECO:0000256" key="1">
    <source>
        <dbReference type="ARBA" id="ARBA00000971"/>
    </source>
</evidence>
<dbReference type="SUPFAM" id="SSF102735">
    <property type="entry name" value="Trigger factor ribosome-binding domain"/>
    <property type="match status" value="1"/>
</dbReference>
<keyword evidence="7" id="KW-0143">Chaperone</keyword>
<dbReference type="Pfam" id="PF05698">
    <property type="entry name" value="Trigger_C"/>
    <property type="match status" value="1"/>
</dbReference>
<dbReference type="GO" id="GO:0003755">
    <property type="term" value="F:peptidyl-prolyl cis-trans isomerase activity"/>
    <property type="evidence" value="ECO:0007669"/>
    <property type="project" value="UniProtKB-KW"/>
</dbReference>